<dbReference type="InterPro" id="IPR016181">
    <property type="entry name" value="Acyl_CoA_acyltransferase"/>
</dbReference>
<accession>S5XTF6</accession>
<dbReference type="OrthoDB" id="118465at2"/>
<dbReference type="PANTHER" id="PTHR37817:SF1">
    <property type="entry name" value="N-ACETYLTRANSFERASE EIS"/>
    <property type="match status" value="1"/>
</dbReference>
<dbReference type="PROSITE" id="PS51186">
    <property type="entry name" value="GNAT"/>
    <property type="match status" value="1"/>
</dbReference>
<dbReference type="CDD" id="cd04301">
    <property type="entry name" value="NAT_SF"/>
    <property type="match status" value="1"/>
</dbReference>
<dbReference type="PATRIC" id="fig|1367847.3.peg.3726"/>
<dbReference type="PANTHER" id="PTHR37817">
    <property type="entry name" value="N-ACETYLTRANSFERASE EIS"/>
    <property type="match status" value="1"/>
</dbReference>
<name>S5XTF6_PARAH</name>
<feature type="domain" description="N-acetyltransferase" evidence="1">
    <location>
        <begin position="6"/>
        <end position="156"/>
    </location>
</feature>
<keyword evidence="2" id="KW-0614">Plasmid</keyword>
<dbReference type="SUPFAM" id="SSF55718">
    <property type="entry name" value="SCP-like"/>
    <property type="match status" value="1"/>
</dbReference>
<protein>
    <recommendedName>
        <fullName evidence="1">N-acetyltransferase domain-containing protein</fullName>
    </recommendedName>
</protein>
<dbReference type="AlphaFoldDB" id="S5XTF6"/>
<dbReference type="GO" id="GO:0030649">
    <property type="term" value="P:aminoglycoside antibiotic catabolic process"/>
    <property type="evidence" value="ECO:0007669"/>
    <property type="project" value="TreeGrafter"/>
</dbReference>
<dbReference type="InterPro" id="IPR025559">
    <property type="entry name" value="Eis_dom"/>
</dbReference>
<dbReference type="Proteomes" id="UP000015480">
    <property type="component" value="Plasmid pAMI4"/>
</dbReference>
<evidence type="ECO:0000313" key="2">
    <source>
        <dbReference type="EMBL" id="AGT10789.1"/>
    </source>
</evidence>
<dbReference type="Gene3D" id="3.30.1050.10">
    <property type="entry name" value="SCP2 sterol-binding domain"/>
    <property type="match status" value="1"/>
</dbReference>
<dbReference type="eggNOG" id="COG4552">
    <property type="taxonomic scope" value="Bacteria"/>
</dbReference>
<dbReference type="InterPro" id="IPR051554">
    <property type="entry name" value="Acetyltransferase_Eis"/>
</dbReference>
<dbReference type="Pfam" id="PF13530">
    <property type="entry name" value="SCP2_2"/>
    <property type="match status" value="1"/>
</dbReference>
<dbReference type="EMBL" id="CP006652">
    <property type="protein sequence ID" value="AGT10789.1"/>
    <property type="molecule type" value="Genomic_DNA"/>
</dbReference>
<evidence type="ECO:0000313" key="3">
    <source>
        <dbReference type="Proteomes" id="UP000015480"/>
    </source>
</evidence>
<dbReference type="KEGG" id="pami:JCM7686_pAMI4p098"/>
<geneLocation type="plasmid" evidence="2 3">
    <name>pAMI4</name>
</geneLocation>
<dbReference type="Pfam" id="PF13527">
    <property type="entry name" value="Acetyltransf_9"/>
    <property type="match status" value="1"/>
</dbReference>
<dbReference type="InterPro" id="IPR041380">
    <property type="entry name" value="Acetyltransf_17"/>
</dbReference>
<evidence type="ECO:0000259" key="1">
    <source>
        <dbReference type="PROSITE" id="PS51186"/>
    </source>
</evidence>
<dbReference type="InterPro" id="IPR036527">
    <property type="entry name" value="SCP2_sterol-bd_dom_sf"/>
</dbReference>
<dbReference type="Pfam" id="PF17668">
    <property type="entry name" value="Acetyltransf_17"/>
    <property type="match status" value="1"/>
</dbReference>
<dbReference type="InterPro" id="IPR000182">
    <property type="entry name" value="GNAT_dom"/>
</dbReference>
<dbReference type="RefSeq" id="WP_020952274.1">
    <property type="nucleotide sequence ID" value="NC_022049.1"/>
</dbReference>
<dbReference type="HOGENOM" id="CLU_050659_0_0_5"/>
<reference evidence="2 3" key="1">
    <citation type="journal article" date="2014" name="BMC Genomics">
        <title>Architecture and functions of a multipartite genome of the methylotrophic bacterium Paracoccus aminophilus JCM 7686, containing primary and secondary chromids.</title>
        <authorList>
            <person name="Dziewit L."/>
            <person name="Czarnecki J."/>
            <person name="Wibberg D."/>
            <person name="Radlinska M."/>
            <person name="Mrozek P."/>
            <person name="Szymczak M."/>
            <person name="Schluter A."/>
            <person name="Puhler A."/>
            <person name="Bartosik D."/>
        </authorList>
    </citation>
    <scope>NUCLEOTIDE SEQUENCE [LARGE SCALE GENOMIC DNA]</scope>
    <source>
        <strain evidence="2">JCM 7686</strain>
        <plasmid evidence="3">Plasmid pAMI4</plasmid>
    </source>
</reference>
<keyword evidence="3" id="KW-1185">Reference proteome</keyword>
<proteinExistence type="predicted"/>
<dbReference type="Gene3D" id="3.40.630.30">
    <property type="match status" value="2"/>
</dbReference>
<dbReference type="GO" id="GO:0034069">
    <property type="term" value="F:aminoglycoside N-acetyltransferase activity"/>
    <property type="evidence" value="ECO:0007669"/>
    <property type="project" value="TreeGrafter"/>
</dbReference>
<dbReference type="SUPFAM" id="SSF55729">
    <property type="entry name" value="Acyl-CoA N-acyltransferases (Nat)"/>
    <property type="match status" value="1"/>
</dbReference>
<sequence length="405" mass="44374">MLDTALTIRPLESEAEKRAAFALFRRSILILPDLARLAPDLETRFLAQGAPIGAFENDELLGTVNGYPGEIALPGGEWVRHLGVTHVGTAPHATRRGVARRLLSHQLQAARLQGYAVAGLRASDARIYGRYGYGIGSQALRIELDLSRSRLAVPTRRDELRPVDPLADLPLLQRIAAETPARRGAQLRRWDSWWAMQEFRTRNGATPHHAITLGPKGRERGYLRFHPEPSDNWLVARDRGVIIDDLIAHDAAAYRDLIGHLYAQDIIHRATFPSRPLDDALPLLIDDPRAVTLGAVKDESWLRILDLPGLLAKRHFGEGAAVVVSVTDEILPANSGQWRLGPEAGATSERADLQIGIGDLASLLFGALEPQVLADAGRITAPDSVIERLARLTTVSRKPHAGIAF</sequence>
<organism evidence="2 3">
    <name type="scientific">Paracoccus aminophilus JCM 7686</name>
    <dbReference type="NCBI Taxonomy" id="1367847"/>
    <lineage>
        <taxon>Bacteria</taxon>
        <taxon>Pseudomonadati</taxon>
        <taxon>Pseudomonadota</taxon>
        <taxon>Alphaproteobacteria</taxon>
        <taxon>Rhodobacterales</taxon>
        <taxon>Paracoccaceae</taxon>
        <taxon>Paracoccus</taxon>
    </lineage>
</organism>
<gene>
    <name evidence="2" type="ORF">JCM7686_pAMI4p098</name>
</gene>